<evidence type="ECO:0000256" key="8">
    <source>
        <dbReference type="ARBA" id="ARBA00023125"/>
    </source>
</evidence>
<keyword evidence="6" id="KW-0862">Zinc</keyword>
<dbReference type="SUPFAM" id="SSF57667">
    <property type="entry name" value="beta-beta-alpha zinc fingers"/>
    <property type="match status" value="3"/>
</dbReference>
<dbReference type="GO" id="GO:0000122">
    <property type="term" value="P:negative regulation of transcription by RNA polymerase II"/>
    <property type="evidence" value="ECO:0007669"/>
    <property type="project" value="UniProtKB-ARBA"/>
</dbReference>
<dbReference type="PROSITE" id="PS50157">
    <property type="entry name" value="ZINC_FINGER_C2H2_2"/>
    <property type="match status" value="5"/>
</dbReference>
<evidence type="ECO:0000256" key="3">
    <source>
        <dbReference type="ARBA" id="ARBA00022723"/>
    </source>
</evidence>
<keyword evidence="7" id="KW-0805">Transcription regulation</keyword>
<organism evidence="14 15">
    <name type="scientific">Oedothorax gibbosus</name>
    <dbReference type="NCBI Taxonomy" id="931172"/>
    <lineage>
        <taxon>Eukaryota</taxon>
        <taxon>Metazoa</taxon>
        <taxon>Ecdysozoa</taxon>
        <taxon>Arthropoda</taxon>
        <taxon>Chelicerata</taxon>
        <taxon>Arachnida</taxon>
        <taxon>Araneae</taxon>
        <taxon>Araneomorphae</taxon>
        <taxon>Entelegynae</taxon>
        <taxon>Araneoidea</taxon>
        <taxon>Linyphiidae</taxon>
        <taxon>Erigoninae</taxon>
        <taxon>Oedothorax</taxon>
    </lineage>
</organism>
<evidence type="ECO:0000256" key="9">
    <source>
        <dbReference type="ARBA" id="ARBA00023163"/>
    </source>
</evidence>
<dbReference type="Pfam" id="PF23561">
    <property type="entry name" value="zf-C2H2_15"/>
    <property type="match status" value="1"/>
</dbReference>
<feature type="compositionally biased region" description="Low complexity" evidence="12">
    <location>
        <begin position="677"/>
        <end position="700"/>
    </location>
</feature>
<feature type="domain" description="C2H2-type" evidence="13">
    <location>
        <begin position="354"/>
        <end position="381"/>
    </location>
</feature>
<evidence type="ECO:0000256" key="5">
    <source>
        <dbReference type="ARBA" id="ARBA00022771"/>
    </source>
</evidence>
<evidence type="ECO:0000256" key="12">
    <source>
        <dbReference type="SAM" id="MobiDB-lite"/>
    </source>
</evidence>
<feature type="compositionally biased region" description="Pro residues" evidence="12">
    <location>
        <begin position="1018"/>
        <end position="1030"/>
    </location>
</feature>
<evidence type="ECO:0000256" key="2">
    <source>
        <dbReference type="ARBA" id="ARBA00010831"/>
    </source>
</evidence>
<sequence>MNSGASIPLQFSSAFSAVHGSDQHAHEGRFFWDPRLHPFHPGTGLPAPGSGPSYSELAMLAQRRANMEGAMHLPYRHLPYMEHMYAPLHPGPPHIPPLSGMESRGLPFHPEYLQQMAALGQRCMLGDCHTTSSPHCESRQSEASHLASPRASTRHGRKRALSSSPYLSDSLDLSSMIRFSPNSLASYMNGSRSSSASGSYGHLSAGTLSPALGVPPQPAHFHPFMRQTPTMLLPPPFTHQPLFNPGLMSKLDPGHEIPSGRETACNVVSSTVDAEDSQQRFKYKKSLFRSKTIILDDDKDGGADIKDEPPEDFIETNCHWVDCQKEFLTQDELVKHISDEHIHGNRKPYICRWKECSRGEKPFKAQYMLVVHMRRHTGEKPNKCTFEGCSKAYSRLENLKTHLRSHTGEKPYTCEYPGCVKAFSNASDRAKHQNRTHSNAKPYACKAPGCNKRYTDPSSLRKHVKNVHGAEFYANKKHKGGEGKEGEKDDQGDDPNTDHNSMQGSPNSDNSNITGPGSMSSQSIKSENSPPTNTEESLDEGGPPISDNSISTTSRQAELEAWDIDEIVEEQYEEDLILAPCAINGVGSQIASRSGSRRFKNRIKPLLKSATSWLRLLPSKKGNANRSVENIPIHNLPNCGESLSSDKMKLCRNGTQTLAPPQTCSTGTELEKTRRNSASSSTFSSYYSSLQSEASSQQHSTTGSKQSGLEHSTVEQTSTAATQHGSSAYDPISVGSSRRSSDTIEPLSNGLTSHLTKIHARAIASQHLQQTDNLVVESQMESLARDSDRLTPGFHMRQCSPMQLGTCSPMPGTSSMGPPMAPSVAGSRHPNQNVVLEELEEGKPIEQNQNVILPDEILNYLSEVAEQDQRPGSALSEAMTSVSQYVPPPSRMPLNNGQCKSPERSSCMNQSAQQSQACMANAQQNWSSCNSCCQNSHANSWSPNHCSHNHSHQNGPLPNHLNGVVPNYQNGMVPNHQNGPVPNHQNNVVIQQNGVMPNHQNVPLPNYQNGPVSNYPNGPVPNYPNGPLPNYPNGNVPNDEQKIPMANFQNGQMPNPVQNYPHGMVQTGKNNTNGHMPNASTMVQNGVPNGMLPNNASGAPGYPGSVPGGQTCYPTNAASPPHSMQNCQGDANKIPPTNHPNMTATANKPACNANPVGYASNGQPNMNPMSNNQMMNNCYAQQPFNQMQGSMPSSQPSFNEPHHFNSQSASPTNSMMSQPQNYNPMHNQQNYMGPYNAYAGSQCYGNENQYMPSMYGNQNPMGAYGPNMNQQMQYMQPNYPSNNCMKNPTHQNNQNRPCNAQADSFNSALGANPNLQVMQSQYPMPTNGPQPNNYSPYGWNNSAYNYNQNYMYNGYPNQPSQNYAHQQQNPHFYSNQMQCNANPNQFYNQPNPNQTYNPNPNVPSSAGSCYNAKPSVQNTPLPCSNLTIKSQNENDLLPMTQNHQPNTQCLNANMPRQHCSVNKSGANQPCPNPVNQVQNNSQYPGHQPNRGLQNQFQEPNVPSNPTTMNAASQNQLLNSNIHTTGHKPSASKPNDKDCPVPNPQQAANSKPKEIQCQNVSQSSLSAEAYKRTLKYVQQCQDNLDKEVPSPGCNRVSSSTDRRSPAESPLQQTSNMVINDLQSELYKLPNETNMYFHQQLLQ</sequence>
<comment type="subcellular location">
    <subcellularLocation>
        <location evidence="1">Nucleus</location>
    </subcellularLocation>
</comment>
<feature type="compositionally biased region" description="Polar residues" evidence="12">
    <location>
        <begin position="946"/>
        <end position="956"/>
    </location>
</feature>
<feature type="compositionally biased region" description="Low complexity" evidence="12">
    <location>
        <begin position="1186"/>
        <end position="1197"/>
    </location>
</feature>
<feature type="region of interest" description="Disordered" evidence="12">
    <location>
        <begin position="946"/>
        <end position="1035"/>
    </location>
</feature>
<dbReference type="GO" id="GO:0000981">
    <property type="term" value="F:DNA-binding transcription factor activity, RNA polymerase II-specific"/>
    <property type="evidence" value="ECO:0007669"/>
    <property type="project" value="TreeGrafter"/>
</dbReference>
<keyword evidence="8" id="KW-0238">DNA-binding</keyword>
<dbReference type="InterPro" id="IPR056436">
    <property type="entry name" value="Znf-C2H2_ZIC1-5/GLI1-3-like"/>
</dbReference>
<feature type="region of interest" description="Disordered" evidence="12">
    <location>
        <begin position="1184"/>
        <end position="1225"/>
    </location>
</feature>
<feature type="domain" description="C2H2-type" evidence="13">
    <location>
        <begin position="382"/>
        <end position="411"/>
    </location>
</feature>
<feature type="compositionally biased region" description="Low complexity" evidence="12">
    <location>
        <begin position="1467"/>
        <end position="1480"/>
    </location>
</feature>
<keyword evidence="9" id="KW-0804">Transcription</keyword>
<dbReference type="GO" id="GO:0008270">
    <property type="term" value="F:zinc ion binding"/>
    <property type="evidence" value="ECO:0007669"/>
    <property type="project" value="UniProtKB-KW"/>
</dbReference>
<evidence type="ECO:0000313" key="15">
    <source>
        <dbReference type="Proteomes" id="UP000827092"/>
    </source>
</evidence>
<feature type="region of interest" description="Disordered" evidence="12">
    <location>
        <begin position="130"/>
        <end position="166"/>
    </location>
</feature>
<feature type="compositionally biased region" description="Polar residues" evidence="12">
    <location>
        <begin position="1490"/>
        <end position="1523"/>
    </location>
</feature>
<keyword evidence="15" id="KW-1185">Reference proteome</keyword>
<feature type="compositionally biased region" description="Polar residues" evidence="12">
    <location>
        <begin position="654"/>
        <end position="668"/>
    </location>
</feature>
<feature type="domain" description="C2H2-type" evidence="13">
    <location>
        <begin position="316"/>
        <end position="348"/>
    </location>
</feature>
<dbReference type="SMART" id="SM00355">
    <property type="entry name" value="ZnF_C2H2"/>
    <property type="match status" value="5"/>
</dbReference>
<evidence type="ECO:0000256" key="7">
    <source>
        <dbReference type="ARBA" id="ARBA00023015"/>
    </source>
</evidence>
<comment type="caution">
    <text evidence="14">The sequence shown here is derived from an EMBL/GenBank/DDBJ whole genome shotgun (WGS) entry which is preliminary data.</text>
</comment>
<feature type="compositionally biased region" description="Polar residues" evidence="12">
    <location>
        <begin position="967"/>
        <end position="1008"/>
    </location>
</feature>
<feature type="region of interest" description="Disordered" evidence="12">
    <location>
        <begin position="654"/>
        <end position="748"/>
    </location>
</feature>
<dbReference type="InterPro" id="IPR036236">
    <property type="entry name" value="Znf_C2H2_sf"/>
</dbReference>
<dbReference type="FunFam" id="3.30.160.60:FF:000048">
    <property type="entry name" value="GLI family zinc finger 3"/>
    <property type="match status" value="1"/>
</dbReference>
<reference evidence="14 15" key="1">
    <citation type="journal article" date="2022" name="Nat. Ecol. Evol.">
        <title>A masculinizing supergene underlies an exaggerated male reproductive morph in a spider.</title>
        <authorList>
            <person name="Hendrickx F."/>
            <person name="De Corte Z."/>
            <person name="Sonet G."/>
            <person name="Van Belleghem S.M."/>
            <person name="Kostlbacher S."/>
            <person name="Vangestel C."/>
        </authorList>
    </citation>
    <scope>NUCLEOTIDE SEQUENCE [LARGE SCALE GENOMIC DNA]</scope>
    <source>
        <strain evidence="14">W744_W776</strain>
    </source>
</reference>
<dbReference type="FunFam" id="3.30.160.60:FF:000031">
    <property type="entry name" value="GLI family zinc finger 3"/>
    <property type="match status" value="1"/>
</dbReference>
<comment type="similarity">
    <text evidence="2">Belongs to the GLI C2H2-type zinc-finger protein family.</text>
</comment>
<dbReference type="FunFam" id="3.30.160.60:FF:000068">
    <property type="entry name" value="GLI family zinc finger 3"/>
    <property type="match status" value="1"/>
</dbReference>
<dbReference type="InterPro" id="IPR013087">
    <property type="entry name" value="Znf_C2H2_type"/>
</dbReference>
<proteinExistence type="inferred from homology"/>
<dbReference type="PANTHER" id="PTHR45718:SF4">
    <property type="entry name" value="TRANSCRIPTIONAL ACTIVATOR CUBITUS INTERRUPTUS"/>
    <property type="match status" value="1"/>
</dbReference>
<evidence type="ECO:0000256" key="6">
    <source>
        <dbReference type="ARBA" id="ARBA00022833"/>
    </source>
</evidence>
<feature type="compositionally biased region" description="Polar residues" evidence="12">
    <location>
        <begin position="498"/>
        <end position="535"/>
    </location>
</feature>
<dbReference type="GO" id="GO:0005634">
    <property type="term" value="C:nucleus"/>
    <property type="evidence" value="ECO:0007669"/>
    <property type="project" value="UniProtKB-SubCell"/>
</dbReference>
<feature type="compositionally biased region" description="Polar residues" evidence="12">
    <location>
        <begin position="701"/>
        <end position="726"/>
    </location>
</feature>
<feature type="region of interest" description="Disordered" evidence="12">
    <location>
        <begin position="1583"/>
        <end position="1612"/>
    </location>
</feature>
<dbReference type="PANTHER" id="PTHR45718">
    <property type="entry name" value="TRANSCRIPTIONAL ACTIVATOR CUBITUS INTERRUPTUS"/>
    <property type="match status" value="1"/>
</dbReference>
<evidence type="ECO:0000256" key="10">
    <source>
        <dbReference type="ARBA" id="ARBA00023242"/>
    </source>
</evidence>
<dbReference type="GO" id="GO:0140297">
    <property type="term" value="F:DNA-binding transcription factor binding"/>
    <property type="evidence" value="ECO:0007669"/>
    <property type="project" value="UniProtKB-ARBA"/>
</dbReference>
<feature type="compositionally biased region" description="Polar residues" evidence="12">
    <location>
        <begin position="1204"/>
        <end position="1225"/>
    </location>
</feature>
<keyword evidence="10" id="KW-0539">Nucleus</keyword>
<evidence type="ECO:0000256" key="4">
    <source>
        <dbReference type="ARBA" id="ARBA00022737"/>
    </source>
</evidence>
<dbReference type="Proteomes" id="UP000827092">
    <property type="component" value="Unassembled WGS sequence"/>
</dbReference>
<dbReference type="InterPro" id="IPR043359">
    <property type="entry name" value="GLI-like"/>
</dbReference>
<feature type="region of interest" description="Disordered" evidence="12">
    <location>
        <begin position="1460"/>
        <end position="1555"/>
    </location>
</feature>
<feature type="domain" description="C2H2-type" evidence="13">
    <location>
        <begin position="412"/>
        <end position="442"/>
    </location>
</feature>
<dbReference type="FunFam" id="3.30.160.60:FF:000036">
    <property type="entry name" value="GLI family zinc finger 3"/>
    <property type="match status" value="1"/>
</dbReference>
<dbReference type="Pfam" id="PF00096">
    <property type="entry name" value="zf-C2H2"/>
    <property type="match status" value="2"/>
</dbReference>
<name>A0AAV6VMD6_9ARAC</name>
<gene>
    <name evidence="14" type="ORF">JTE90_027602</name>
</gene>
<evidence type="ECO:0000313" key="14">
    <source>
        <dbReference type="EMBL" id="KAG8196893.1"/>
    </source>
</evidence>
<protein>
    <recommendedName>
        <fullName evidence="13">C2H2-type domain-containing protein</fullName>
    </recommendedName>
</protein>
<feature type="compositionally biased region" description="Basic and acidic residues" evidence="12">
    <location>
        <begin position="480"/>
        <end position="489"/>
    </location>
</feature>
<dbReference type="EMBL" id="JAFNEN010000063">
    <property type="protein sequence ID" value="KAG8196893.1"/>
    <property type="molecule type" value="Genomic_DNA"/>
</dbReference>
<evidence type="ECO:0000256" key="11">
    <source>
        <dbReference type="PROSITE-ProRule" id="PRU00042"/>
    </source>
</evidence>
<dbReference type="FunFam" id="3.30.160.60:FF:000019">
    <property type="entry name" value="GLI family zinc finger 3"/>
    <property type="match status" value="1"/>
</dbReference>
<evidence type="ECO:0000259" key="13">
    <source>
        <dbReference type="PROSITE" id="PS50157"/>
    </source>
</evidence>
<evidence type="ECO:0000256" key="1">
    <source>
        <dbReference type="ARBA" id="ARBA00004123"/>
    </source>
</evidence>
<feature type="region of interest" description="Disordered" evidence="12">
    <location>
        <begin position="465"/>
        <end position="554"/>
    </location>
</feature>
<keyword evidence="5 11" id="KW-0863">Zinc-finger</keyword>
<keyword evidence="3" id="KW-0479">Metal-binding</keyword>
<feature type="domain" description="C2H2-type" evidence="13">
    <location>
        <begin position="443"/>
        <end position="473"/>
    </location>
</feature>
<dbReference type="Gene3D" id="3.30.160.60">
    <property type="entry name" value="Classic Zinc Finger"/>
    <property type="match status" value="5"/>
</dbReference>
<dbReference type="PROSITE" id="PS00028">
    <property type="entry name" value="ZINC_FINGER_C2H2_1"/>
    <property type="match status" value="4"/>
</dbReference>
<dbReference type="GO" id="GO:0000978">
    <property type="term" value="F:RNA polymerase II cis-regulatory region sequence-specific DNA binding"/>
    <property type="evidence" value="ECO:0007669"/>
    <property type="project" value="TreeGrafter"/>
</dbReference>
<keyword evidence="4" id="KW-0677">Repeat</keyword>
<accession>A0AAV6VMD6</accession>